<dbReference type="AlphaFoldDB" id="A0A1F5ZPG4"/>
<name>A0A1F5ZPG4_9BACT</name>
<keyword evidence="2" id="KW-0660">Purine salvage</keyword>
<organism evidence="4 5">
    <name type="scientific">Candidatus Gottesmanbacteria bacterium RIFCSPHIGHO2_01_FULL_46_14</name>
    <dbReference type="NCBI Taxonomy" id="1798380"/>
    <lineage>
        <taxon>Bacteria</taxon>
        <taxon>Candidatus Gottesmaniibacteriota</taxon>
    </lineage>
</organism>
<dbReference type="PANTHER" id="PTHR43864:SF1">
    <property type="entry name" value="XANTHINE PHOSPHORIBOSYLTRANSFERASE"/>
    <property type="match status" value="1"/>
</dbReference>
<accession>A0A1F5ZPG4</accession>
<dbReference type="SUPFAM" id="SSF53271">
    <property type="entry name" value="PRTase-like"/>
    <property type="match status" value="1"/>
</dbReference>
<dbReference type="PANTHER" id="PTHR43864">
    <property type="entry name" value="HYPOXANTHINE/GUANINE PHOSPHORIBOSYLTRANSFERASE"/>
    <property type="match status" value="1"/>
</dbReference>
<dbReference type="EMBL" id="MFJJ01000023">
    <property type="protein sequence ID" value="OGG14301.1"/>
    <property type="molecule type" value="Genomic_DNA"/>
</dbReference>
<sequence>MPETLRYSDEDLRGMTYALHKKLRTEGKVTDAEIGHLFLPWITDSIDLKLQRYAARLIANELHRYHPDPFTGVVGIPTMGTFLATTLAEEMEIPLLVSRKGAFVPSTWEYPVVVANKPYSNGVPAYHAYNIPPGAEMLLVDDVLSEGTTIIPIIDAYRDQGAIVDVVAVYVNKLFRPGNQLLRERRVQTIAAYNIEAVRSDGTLVVVPPGITGGTHVQAERVLY</sequence>
<protein>
    <recommendedName>
        <fullName evidence="3">Phosphoribosyltransferase domain-containing protein</fullName>
    </recommendedName>
</protein>
<dbReference type="Proteomes" id="UP000177416">
    <property type="component" value="Unassembled WGS sequence"/>
</dbReference>
<keyword evidence="1" id="KW-0808">Transferase</keyword>
<dbReference type="CDD" id="cd06223">
    <property type="entry name" value="PRTases_typeI"/>
    <property type="match status" value="1"/>
</dbReference>
<evidence type="ECO:0000256" key="1">
    <source>
        <dbReference type="ARBA" id="ARBA00022679"/>
    </source>
</evidence>
<evidence type="ECO:0000256" key="2">
    <source>
        <dbReference type="ARBA" id="ARBA00022726"/>
    </source>
</evidence>
<dbReference type="InterPro" id="IPR029057">
    <property type="entry name" value="PRTase-like"/>
</dbReference>
<proteinExistence type="predicted"/>
<dbReference type="GO" id="GO:0006166">
    <property type="term" value="P:purine ribonucleoside salvage"/>
    <property type="evidence" value="ECO:0007669"/>
    <property type="project" value="UniProtKB-KW"/>
</dbReference>
<reference evidence="4 5" key="1">
    <citation type="journal article" date="2016" name="Nat. Commun.">
        <title>Thousands of microbial genomes shed light on interconnected biogeochemical processes in an aquifer system.</title>
        <authorList>
            <person name="Anantharaman K."/>
            <person name="Brown C.T."/>
            <person name="Hug L.A."/>
            <person name="Sharon I."/>
            <person name="Castelle C.J."/>
            <person name="Probst A.J."/>
            <person name="Thomas B.C."/>
            <person name="Singh A."/>
            <person name="Wilkins M.J."/>
            <person name="Karaoz U."/>
            <person name="Brodie E.L."/>
            <person name="Williams K.H."/>
            <person name="Hubbard S.S."/>
            <person name="Banfield J.F."/>
        </authorList>
    </citation>
    <scope>NUCLEOTIDE SEQUENCE [LARGE SCALE GENOMIC DNA]</scope>
</reference>
<dbReference type="GO" id="GO:0016740">
    <property type="term" value="F:transferase activity"/>
    <property type="evidence" value="ECO:0007669"/>
    <property type="project" value="UniProtKB-KW"/>
</dbReference>
<dbReference type="InterPro" id="IPR050118">
    <property type="entry name" value="Pur/Pyrimidine_PRTase"/>
</dbReference>
<evidence type="ECO:0000313" key="5">
    <source>
        <dbReference type="Proteomes" id="UP000177416"/>
    </source>
</evidence>
<gene>
    <name evidence="4" type="ORF">A2875_01970</name>
</gene>
<dbReference type="InterPro" id="IPR000836">
    <property type="entry name" value="PRTase_dom"/>
</dbReference>
<dbReference type="Pfam" id="PF00156">
    <property type="entry name" value="Pribosyltran"/>
    <property type="match status" value="1"/>
</dbReference>
<dbReference type="Gene3D" id="3.40.50.2020">
    <property type="match status" value="1"/>
</dbReference>
<comment type="caution">
    <text evidence="4">The sequence shown here is derived from an EMBL/GenBank/DDBJ whole genome shotgun (WGS) entry which is preliminary data.</text>
</comment>
<evidence type="ECO:0000313" key="4">
    <source>
        <dbReference type="EMBL" id="OGG14301.1"/>
    </source>
</evidence>
<evidence type="ECO:0000259" key="3">
    <source>
        <dbReference type="Pfam" id="PF00156"/>
    </source>
</evidence>
<feature type="domain" description="Phosphoribosyltransferase" evidence="3">
    <location>
        <begin position="58"/>
        <end position="170"/>
    </location>
</feature>